<dbReference type="PROSITE" id="PS00041">
    <property type="entry name" value="HTH_ARAC_FAMILY_1"/>
    <property type="match status" value="1"/>
</dbReference>
<proteinExistence type="predicted"/>
<dbReference type="InterPro" id="IPR011051">
    <property type="entry name" value="RmlC_Cupin_sf"/>
</dbReference>
<keyword evidence="1" id="KW-0805">Transcription regulation</keyword>
<sequence length="273" mass="29296">MSGSSRKRAPPPATGSVPTSSVAVRSEVGPACLQAIARDYPDGAVVGEHCHIDGQSIHATAGVMEIQAARRLWLVPPQRGLWVPPRLAHALRARGGVSLRTLYVAPDRAKRLLGDTPCGFAVPLLVRELILRMLDPCVAGDRDRNGRLAAVLVDELADLHPDGISLSMPSDPRLARVCASILAQPGEERRIDDFARQAGASVRTLGRLALHELGCPLSAWRQQARVLSAVPRLIAGEPVTRVAQSLGYETNGAFAAIFKRLIGVSPREYHKSC</sequence>
<keyword evidence="3" id="KW-0010">Activator</keyword>
<dbReference type="PROSITE" id="PS01124">
    <property type="entry name" value="HTH_ARAC_FAMILY_2"/>
    <property type="match status" value="1"/>
</dbReference>
<feature type="region of interest" description="Disordered" evidence="5">
    <location>
        <begin position="1"/>
        <end position="22"/>
    </location>
</feature>
<dbReference type="GO" id="GO:0043565">
    <property type="term" value="F:sequence-specific DNA binding"/>
    <property type="evidence" value="ECO:0007669"/>
    <property type="project" value="InterPro"/>
</dbReference>
<dbReference type="Pfam" id="PF12833">
    <property type="entry name" value="HTH_18"/>
    <property type="match status" value="1"/>
</dbReference>
<organism evidence="7 8">
    <name type="scientific">Methylobacterium terricola</name>
    <dbReference type="NCBI Taxonomy" id="2583531"/>
    <lineage>
        <taxon>Bacteria</taxon>
        <taxon>Pseudomonadati</taxon>
        <taxon>Pseudomonadota</taxon>
        <taxon>Alphaproteobacteria</taxon>
        <taxon>Hyphomicrobiales</taxon>
        <taxon>Methylobacteriaceae</taxon>
        <taxon>Methylobacterium</taxon>
    </lineage>
</organism>
<keyword evidence="8" id="KW-1185">Reference proteome</keyword>
<dbReference type="PRINTS" id="PR00032">
    <property type="entry name" value="HTHARAC"/>
</dbReference>
<evidence type="ECO:0000256" key="4">
    <source>
        <dbReference type="ARBA" id="ARBA00023163"/>
    </source>
</evidence>
<gene>
    <name evidence="7" type="ORF">FF100_22830</name>
</gene>
<reference evidence="7 8" key="1">
    <citation type="submission" date="2019-06" db="EMBL/GenBank/DDBJ databases">
        <title>Genome of Methylobacterium sp. 17Sr1-39.</title>
        <authorList>
            <person name="Seo T."/>
        </authorList>
    </citation>
    <scope>NUCLEOTIDE SEQUENCE [LARGE SCALE GENOMIC DNA]</scope>
    <source>
        <strain evidence="7 8">17Sr1-39</strain>
    </source>
</reference>
<dbReference type="Pfam" id="PF02311">
    <property type="entry name" value="AraC_binding"/>
    <property type="match status" value="1"/>
</dbReference>
<dbReference type="SMART" id="SM00342">
    <property type="entry name" value="HTH_ARAC"/>
    <property type="match status" value="1"/>
</dbReference>
<dbReference type="InterPro" id="IPR009057">
    <property type="entry name" value="Homeodomain-like_sf"/>
</dbReference>
<dbReference type="Proteomes" id="UP000305267">
    <property type="component" value="Unassembled WGS sequence"/>
</dbReference>
<evidence type="ECO:0000313" key="7">
    <source>
        <dbReference type="EMBL" id="TNC10501.1"/>
    </source>
</evidence>
<evidence type="ECO:0000256" key="5">
    <source>
        <dbReference type="SAM" id="MobiDB-lite"/>
    </source>
</evidence>
<protein>
    <submittedName>
        <fullName evidence="7">AraC family transcriptional regulator</fullName>
    </submittedName>
</protein>
<dbReference type="InterPro" id="IPR018060">
    <property type="entry name" value="HTH_AraC"/>
</dbReference>
<dbReference type="EMBL" id="VDDA01000012">
    <property type="protein sequence ID" value="TNC10501.1"/>
    <property type="molecule type" value="Genomic_DNA"/>
</dbReference>
<dbReference type="PANTHER" id="PTHR11019:SF159">
    <property type="entry name" value="TRANSCRIPTIONAL REGULATOR-RELATED"/>
    <property type="match status" value="1"/>
</dbReference>
<dbReference type="GO" id="GO:0003700">
    <property type="term" value="F:DNA-binding transcription factor activity"/>
    <property type="evidence" value="ECO:0007669"/>
    <property type="project" value="InterPro"/>
</dbReference>
<dbReference type="AlphaFoldDB" id="A0A5C4LCA4"/>
<feature type="domain" description="HTH araC/xylS-type" evidence="6">
    <location>
        <begin position="175"/>
        <end position="272"/>
    </location>
</feature>
<keyword evidence="2" id="KW-0238">DNA-binding</keyword>
<dbReference type="InterPro" id="IPR020449">
    <property type="entry name" value="Tscrpt_reg_AraC-type_HTH"/>
</dbReference>
<evidence type="ECO:0000259" key="6">
    <source>
        <dbReference type="PROSITE" id="PS01124"/>
    </source>
</evidence>
<dbReference type="InterPro" id="IPR003313">
    <property type="entry name" value="AraC-bd"/>
</dbReference>
<evidence type="ECO:0000256" key="2">
    <source>
        <dbReference type="ARBA" id="ARBA00023125"/>
    </source>
</evidence>
<dbReference type="PANTHER" id="PTHR11019">
    <property type="entry name" value="HTH-TYPE TRANSCRIPTIONAL REGULATOR NIMR"/>
    <property type="match status" value="1"/>
</dbReference>
<dbReference type="CDD" id="cd06124">
    <property type="entry name" value="cupin_NimR-like_N"/>
    <property type="match status" value="1"/>
</dbReference>
<dbReference type="InterPro" id="IPR018062">
    <property type="entry name" value="HTH_AraC-typ_CS"/>
</dbReference>
<evidence type="ECO:0000256" key="1">
    <source>
        <dbReference type="ARBA" id="ARBA00023015"/>
    </source>
</evidence>
<dbReference type="OrthoDB" id="9804543at2"/>
<evidence type="ECO:0000256" key="3">
    <source>
        <dbReference type="ARBA" id="ARBA00023159"/>
    </source>
</evidence>
<name>A0A5C4LCA4_9HYPH</name>
<keyword evidence="4" id="KW-0804">Transcription</keyword>
<accession>A0A5C4LCA4</accession>
<dbReference type="SUPFAM" id="SSF51182">
    <property type="entry name" value="RmlC-like cupins"/>
    <property type="match status" value="1"/>
</dbReference>
<evidence type="ECO:0000313" key="8">
    <source>
        <dbReference type="Proteomes" id="UP000305267"/>
    </source>
</evidence>
<comment type="caution">
    <text evidence="7">The sequence shown here is derived from an EMBL/GenBank/DDBJ whole genome shotgun (WGS) entry which is preliminary data.</text>
</comment>
<dbReference type="Gene3D" id="1.10.10.60">
    <property type="entry name" value="Homeodomain-like"/>
    <property type="match status" value="1"/>
</dbReference>
<dbReference type="SUPFAM" id="SSF46689">
    <property type="entry name" value="Homeodomain-like"/>
    <property type="match status" value="1"/>
</dbReference>